<comment type="subcellular location">
    <subcellularLocation>
        <location evidence="1 8">Nucleus</location>
    </subcellularLocation>
</comment>
<proteinExistence type="inferred from homology"/>
<evidence type="ECO:0000256" key="9">
    <source>
        <dbReference type="SAM" id="Coils"/>
    </source>
</evidence>
<keyword evidence="6 8" id="KW-0539">Nucleus</keyword>
<evidence type="ECO:0000313" key="11">
    <source>
        <dbReference type="EMBL" id="WFD43418.1"/>
    </source>
</evidence>
<name>A0AAF0FET3_9BASI</name>
<dbReference type="AlphaFoldDB" id="A0AAF0FET3"/>
<evidence type="ECO:0000256" key="10">
    <source>
        <dbReference type="SAM" id="MobiDB-lite"/>
    </source>
</evidence>
<evidence type="ECO:0000256" key="2">
    <source>
        <dbReference type="ARBA" id="ARBA00009626"/>
    </source>
</evidence>
<dbReference type="Pfam" id="PF10018">
    <property type="entry name" value="Med4"/>
    <property type="match status" value="1"/>
</dbReference>
<gene>
    <name evidence="8" type="primary">MED4</name>
    <name evidence="11" type="ORF">MPSI1_002079</name>
</gene>
<evidence type="ECO:0000256" key="3">
    <source>
        <dbReference type="ARBA" id="ARBA00020629"/>
    </source>
</evidence>
<accession>A0AAF0FET3</accession>
<sequence length="269" mass="30203">MVTRTLQEELNEVLHAMQAHTNTLFETLSQNASVHRWRGTSKHDVNEILSSLSRLDASLQSTLANAAEHQANQAKIEPLVSQIQQRDTQQKNSIAQLAKMRSELQVLLRAADEQREELQRAEKDPLSAADVLAYAQRLARYTSAPPGYRLNPEPRKEDTEDAEIPYKLAPDYNPKATRAAGYYDPEMPSMPQEFPFPSDRLLRQGILYADAAGVVSQPEDSRETDTRQDADAELSQNTSATFAETNQPHHALESFAMDDEDAFDLDLNP</sequence>
<evidence type="ECO:0000256" key="1">
    <source>
        <dbReference type="ARBA" id="ARBA00004123"/>
    </source>
</evidence>
<evidence type="ECO:0000256" key="8">
    <source>
        <dbReference type="RuleBase" id="RU364141"/>
    </source>
</evidence>
<dbReference type="InterPro" id="IPR019258">
    <property type="entry name" value="Mediator_Med4"/>
</dbReference>
<dbReference type="GO" id="GO:0006357">
    <property type="term" value="P:regulation of transcription by RNA polymerase II"/>
    <property type="evidence" value="ECO:0007669"/>
    <property type="project" value="InterPro"/>
</dbReference>
<feature type="coiled-coil region" evidence="9">
    <location>
        <begin position="94"/>
        <end position="124"/>
    </location>
</feature>
<keyword evidence="5 8" id="KW-0804">Transcription</keyword>
<dbReference type="Proteomes" id="UP001214628">
    <property type="component" value="Chromosome 2"/>
</dbReference>
<dbReference type="GO" id="GO:0070847">
    <property type="term" value="C:core mediator complex"/>
    <property type="evidence" value="ECO:0007669"/>
    <property type="project" value="TreeGrafter"/>
</dbReference>
<dbReference type="PANTHER" id="PTHR13208:SF2">
    <property type="entry name" value="MEDIATOR OF RNA POLYMERASE II TRANSCRIPTION SUBUNIT 4"/>
    <property type="match status" value="1"/>
</dbReference>
<organism evidence="11 12">
    <name type="scientific">Malassezia psittaci</name>
    <dbReference type="NCBI Taxonomy" id="1821823"/>
    <lineage>
        <taxon>Eukaryota</taxon>
        <taxon>Fungi</taxon>
        <taxon>Dikarya</taxon>
        <taxon>Basidiomycota</taxon>
        <taxon>Ustilaginomycotina</taxon>
        <taxon>Malasseziomycetes</taxon>
        <taxon>Malasseziales</taxon>
        <taxon>Malasseziaceae</taxon>
        <taxon>Malassezia</taxon>
    </lineage>
</organism>
<feature type="compositionally biased region" description="Polar residues" evidence="10">
    <location>
        <begin position="234"/>
        <end position="248"/>
    </location>
</feature>
<keyword evidence="4 8" id="KW-0805">Transcription regulation</keyword>
<feature type="compositionally biased region" description="Basic and acidic residues" evidence="10">
    <location>
        <begin position="219"/>
        <end position="230"/>
    </location>
</feature>
<evidence type="ECO:0000256" key="7">
    <source>
        <dbReference type="ARBA" id="ARBA00031257"/>
    </source>
</evidence>
<evidence type="ECO:0000256" key="4">
    <source>
        <dbReference type="ARBA" id="ARBA00023015"/>
    </source>
</evidence>
<feature type="region of interest" description="Disordered" evidence="10">
    <location>
        <begin position="212"/>
        <end position="248"/>
    </location>
</feature>
<protein>
    <recommendedName>
        <fullName evidence="3 8">Mediator of RNA polymerase II transcription subunit 4</fullName>
    </recommendedName>
    <alternativeName>
        <fullName evidence="7 8">Mediator complex subunit 4</fullName>
    </alternativeName>
</protein>
<dbReference type="GO" id="GO:0016592">
    <property type="term" value="C:mediator complex"/>
    <property type="evidence" value="ECO:0007669"/>
    <property type="project" value="InterPro"/>
</dbReference>
<dbReference type="GO" id="GO:0003712">
    <property type="term" value="F:transcription coregulator activity"/>
    <property type="evidence" value="ECO:0007669"/>
    <property type="project" value="InterPro"/>
</dbReference>
<comment type="subunit">
    <text evidence="8">Component of the Mediator complex.</text>
</comment>
<dbReference type="EMBL" id="CP118376">
    <property type="protein sequence ID" value="WFD43418.1"/>
    <property type="molecule type" value="Genomic_DNA"/>
</dbReference>
<comment type="similarity">
    <text evidence="2 8">Belongs to the Mediator complex subunit 4 family.</text>
</comment>
<comment type="function">
    <text evidence="8">Component of the Mediator complex, a coactivator involved in the regulated transcription of nearly all RNA polymerase II-dependent genes. Mediator functions as a bridge to convey information from gene-specific regulatory proteins to the basal RNA polymerase II transcription machinery. Mediator is recruited to promoters by direct interactions with regulatory proteins and serves as a scaffold for the assembly of a functional preinitiation complex with RNA polymerase II and the general transcription factors.</text>
</comment>
<evidence type="ECO:0000256" key="6">
    <source>
        <dbReference type="ARBA" id="ARBA00023242"/>
    </source>
</evidence>
<evidence type="ECO:0000313" key="12">
    <source>
        <dbReference type="Proteomes" id="UP001214628"/>
    </source>
</evidence>
<keyword evidence="8" id="KW-0010">Activator</keyword>
<evidence type="ECO:0000256" key="5">
    <source>
        <dbReference type="ARBA" id="ARBA00023163"/>
    </source>
</evidence>
<dbReference type="PANTHER" id="PTHR13208">
    <property type="entry name" value="MEDIATOR OF RNA POLYMERASE II TRANSCRIPTION SUBUNIT 4"/>
    <property type="match status" value="1"/>
</dbReference>
<keyword evidence="12" id="KW-1185">Reference proteome</keyword>
<keyword evidence="9" id="KW-0175">Coiled coil</keyword>
<reference evidence="11" key="1">
    <citation type="submission" date="2023-02" db="EMBL/GenBank/DDBJ databases">
        <title>Mating type loci evolution in Malassezia.</title>
        <authorList>
            <person name="Coelho M.A."/>
        </authorList>
    </citation>
    <scope>NUCLEOTIDE SEQUENCE</scope>
    <source>
        <strain evidence="11">CBS 14136</strain>
    </source>
</reference>